<protein>
    <submittedName>
        <fullName evidence="5">Zinc-binding dehydrogenase</fullName>
    </submittedName>
</protein>
<feature type="domain" description="Alcohol dehydrogenase-like C-terminal" evidence="3">
    <location>
        <begin position="167"/>
        <end position="292"/>
    </location>
</feature>
<dbReference type="InterPro" id="IPR013149">
    <property type="entry name" value="ADH-like_C"/>
</dbReference>
<dbReference type="GO" id="GO:0016491">
    <property type="term" value="F:oxidoreductase activity"/>
    <property type="evidence" value="ECO:0007669"/>
    <property type="project" value="UniProtKB-KW"/>
</dbReference>
<dbReference type="RefSeq" id="WP_159545612.1">
    <property type="nucleotide sequence ID" value="NZ_CP047156.1"/>
</dbReference>
<dbReference type="SUPFAM" id="SSF51735">
    <property type="entry name" value="NAD(P)-binding Rossmann-fold domains"/>
    <property type="match status" value="1"/>
</dbReference>
<gene>
    <name evidence="5" type="ORF">EK0264_11150</name>
</gene>
<dbReference type="Gene3D" id="3.90.180.10">
    <property type="entry name" value="Medium-chain alcohol dehydrogenases, catalytic domain"/>
    <property type="match status" value="2"/>
</dbReference>
<dbReference type="SUPFAM" id="SSF50129">
    <property type="entry name" value="GroES-like"/>
    <property type="match status" value="1"/>
</dbReference>
<dbReference type="Pfam" id="PF00107">
    <property type="entry name" value="ADH_zinc_N"/>
    <property type="match status" value="1"/>
</dbReference>
<dbReference type="Gene3D" id="3.40.50.720">
    <property type="entry name" value="NAD(P)-binding Rossmann-like Domain"/>
    <property type="match status" value="1"/>
</dbReference>
<dbReference type="OrthoDB" id="9797931at2"/>
<evidence type="ECO:0000256" key="1">
    <source>
        <dbReference type="ARBA" id="ARBA00001947"/>
    </source>
</evidence>
<dbReference type="InterPro" id="IPR013154">
    <property type="entry name" value="ADH-like_N"/>
</dbReference>
<evidence type="ECO:0000259" key="4">
    <source>
        <dbReference type="Pfam" id="PF08240"/>
    </source>
</evidence>
<dbReference type="InterPro" id="IPR036291">
    <property type="entry name" value="NAD(P)-bd_dom_sf"/>
</dbReference>
<dbReference type="Pfam" id="PF08240">
    <property type="entry name" value="ADH_N"/>
    <property type="match status" value="1"/>
</dbReference>
<keyword evidence="6" id="KW-1185">Reference proteome</keyword>
<evidence type="ECO:0000313" key="5">
    <source>
        <dbReference type="EMBL" id="QHC00785.1"/>
    </source>
</evidence>
<dbReference type="AlphaFoldDB" id="A0A7L4YND8"/>
<evidence type="ECO:0000256" key="2">
    <source>
        <dbReference type="ARBA" id="ARBA00023002"/>
    </source>
</evidence>
<proteinExistence type="predicted"/>
<comment type="cofactor">
    <cofactor evidence="1">
        <name>Zn(2+)</name>
        <dbReference type="ChEBI" id="CHEBI:29105"/>
    </cofactor>
</comment>
<dbReference type="PANTHER" id="PTHR43401:SF2">
    <property type="entry name" value="L-THREONINE 3-DEHYDROGENASE"/>
    <property type="match status" value="1"/>
</dbReference>
<organism evidence="5 6">
    <name type="scientific">Epidermidibacterium keratini</name>
    <dbReference type="NCBI Taxonomy" id="1891644"/>
    <lineage>
        <taxon>Bacteria</taxon>
        <taxon>Bacillati</taxon>
        <taxon>Actinomycetota</taxon>
        <taxon>Actinomycetes</taxon>
        <taxon>Sporichthyales</taxon>
        <taxon>Sporichthyaceae</taxon>
        <taxon>Epidermidibacterium</taxon>
    </lineage>
</organism>
<sequence length="331" mass="34666">MAEQQTMRAAIFRSNEGIGVFDAPVPEPGPGQLLVRMWWASVCGSDVHMIFDGLHDPAMEGKPGFPGHEGVGEVVAGDIAAALPGVDVGSAVLTAPVGSAGACFADYQVIDASQVVPIPDGLDPKLAMMAQQLGTTVFALHKFWPHSVPPRVAVVQGSGSAGTFFEQQLLAQGVGTVIVSEPLEHRRALALDLGATAAVTPEDLGTAVLDLSDGLGADLVIEAAGFDVARAQAVEVVKYAGTIGCFGFPERGGLSPFPVYDCFRKAIDVRWSVGAQIEPGIPAFREAMRLIERGVVRVDYCIGEIYPLEQVADALAAARAYTGVKSTVTLR</sequence>
<keyword evidence="2" id="KW-0560">Oxidoreductase</keyword>
<dbReference type="KEGG" id="eke:EK0264_11150"/>
<dbReference type="InterPro" id="IPR050129">
    <property type="entry name" value="Zn_alcohol_dh"/>
</dbReference>
<name>A0A7L4YND8_9ACTN</name>
<feature type="domain" description="Alcohol dehydrogenase-like N-terminal" evidence="4">
    <location>
        <begin position="29"/>
        <end position="120"/>
    </location>
</feature>
<reference evidence="5 6" key="1">
    <citation type="journal article" date="2018" name="Int. J. Syst. Evol. Microbiol.">
        <title>Epidermidibacterium keratini gen. nov., sp. nov., a member of the family Sporichthyaceae, isolated from keratin epidermis.</title>
        <authorList>
            <person name="Lee D.G."/>
            <person name="Trujillo M.E."/>
            <person name="Kang S."/>
            <person name="Nam J.J."/>
            <person name="Kim Y.J."/>
        </authorList>
    </citation>
    <scope>NUCLEOTIDE SEQUENCE [LARGE SCALE GENOMIC DNA]</scope>
    <source>
        <strain evidence="5 6">EPI-7</strain>
    </source>
</reference>
<dbReference type="Proteomes" id="UP000463857">
    <property type="component" value="Chromosome"/>
</dbReference>
<evidence type="ECO:0000313" key="6">
    <source>
        <dbReference type="Proteomes" id="UP000463857"/>
    </source>
</evidence>
<dbReference type="InParanoid" id="A0A7L4YND8"/>
<evidence type="ECO:0000259" key="3">
    <source>
        <dbReference type="Pfam" id="PF00107"/>
    </source>
</evidence>
<dbReference type="EMBL" id="CP047156">
    <property type="protein sequence ID" value="QHC00785.1"/>
    <property type="molecule type" value="Genomic_DNA"/>
</dbReference>
<dbReference type="InterPro" id="IPR011032">
    <property type="entry name" value="GroES-like_sf"/>
</dbReference>
<accession>A0A7L4YND8</accession>
<dbReference type="PANTHER" id="PTHR43401">
    <property type="entry name" value="L-THREONINE 3-DEHYDROGENASE"/>
    <property type="match status" value="1"/>
</dbReference>